<dbReference type="GeneID" id="30968296"/>
<dbReference type="EMBL" id="KV454484">
    <property type="protein sequence ID" value="ODV59905.1"/>
    <property type="molecule type" value="Genomic_DNA"/>
</dbReference>
<comment type="similarity">
    <text evidence="1">Belongs to the TSR2 family.</text>
</comment>
<name>A0A1D2VE53_9ASCO</name>
<dbReference type="GO" id="GO:0000462">
    <property type="term" value="P:maturation of SSU-rRNA from tricistronic rRNA transcript (SSU-rRNA, 5.8S rRNA, LSU-rRNA)"/>
    <property type="evidence" value="ECO:0007669"/>
    <property type="project" value="EnsemblFungi"/>
</dbReference>
<dbReference type="RefSeq" id="XP_020046212.1">
    <property type="nucleotide sequence ID" value="XM_020194660.1"/>
</dbReference>
<dbReference type="GO" id="GO:0043022">
    <property type="term" value="F:ribosome binding"/>
    <property type="evidence" value="ECO:0007669"/>
    <property type="project" value="EnsemblFungi"/>
</dbReference>
<feature type="compositionally biased region" description="Acidic residues" evidence="3">
    <location>
        <begin position="165"/>
        <end position="181"/>
    </location>
</feature>
<dbReference type="Pfam" id="PF10273">
    <property type="entry name" value="WGG"/>
    <property type="match status" value="1"/>
</dbReference>
<organism evidence="4 5">
    <name type="scientific">Ascoidea rubescens DSM 1968</name>
    <dbReference type="NCBI Taxonomy" id="1344418"/>
    <lineage>
        <taxon>Eukaryota</taxon>
        <taxon>Fungi</taxon>
        <taxon>Dikarya</taxon>
        <taxon>Ascomycota</taxon>
        <taxon>Saccharomycotina</taxon>
        <taxon>Saccharomycetes</taxon>
        <taxon>Ascoideaceae</taxon>
        <taxon>Ascoidea</taxon>
    </lineage>
</organism>
<dbReference type="InParanoid" id="A0A1D2VE53"/>
<protein>
    <recommendedName>
        <fullName evidence="6">Pre-rRNA-processing protein TSR2</fullName>
    </recommendedName>
</protein>
<dbReference type="GO" id="GO:0005634">
    <property type="term" value="C:nucleus"/>
    <property type="evidence" value="ECO:0007669"/>
    <property type="project" value="EnsemblFungi"/>
</dbReference>
<evidence type="ECO:0008006" key="6">
    <source>
        <dbReference type="Google" id="ProtNLM"/>
    </source>
</evidence>
<dbReference type="AlphaFoldDB" id="A0A1D2VE53"/>
<dbReference type="OrthoDB" id="263560at2759"/>
<dbReference type="PANTHER" id="PTHR21250">
    <property type="entry name" value="PRE-RRNA-PROCESSING PROTEIN TSR2 HOMOLOG"/>
    <property type="match status" value="1"/>
</dbReference>
<evidence type="ECO:0000256" key="3">
    <source>
        <dbReference type="SAM" id="MobiDB-lite"/>
    </source>
</evidence>
<dbReference type="Proteomes" id="UP000095038">
    <property type="component" value="Unassembled WGS sequence"/>
</dbReference>
<evidence type="ECO:0000256" key="1">
    <source>
        <dbReference type="ARBA" id="ARBA00006524"/>
    </source>
</evidence>
<dbReference type="STRING" id="1344418.A0A1D2VE53"/>
<gene>
    <name evidence="4" type="ORF">ASCRUDRAFT_81779</name>
</gene>
<reference evidence="5" key="1">
    <citation type="submission" date="2016-05" db="EMBL/GenBank/DDBJ databases">
        <title>Comparative genomics of biotechnologically important yeasts.</title>
        <authorList>
            <consortium name="DOE Joint Genome Institute"/>
            <person name="Riley R."/>
            <person name="Haridas S."/>
            <person name="Wolfe K.H."/>
            <person name="Lopes M.R."/>
            <person name="Hittinger C.T."/>
            <person name="Goker M."/>
            <person name="Salamov A."/>
            <person name="Wisecaver J."/>
            <person name="Long T.M."/>
            <person name="Aerts A.L."/>
            <person name="Barry K."/>
            <person name="Choi C."/>
            <person name="Clum A."/>
            <person name="Coughlan A.Y."/>
            <person name="Deshpande S."/>
            <person name="Douglass A.P."/>
            <person name="Hanson S.J."/>
            <person name="Klenk H.-P."/>
            <person name="Labutti K."/>
            <person name="Lapidus A."/>
            <person name="Lindquist E."/>
            <person name="Lipzen A."/>
            <person name="Meier-Kolthoff J.P."/>
            <person name="Ohm R.A."/>
            <person name="Otillar R.P."/>
            <person name="Pangilinan J."/>
            <person name="Peng Y."/>
            <person name="Rokas A."/>
            <person name="Rosa C.A."/>
            <person name="Scheuner C."/>
            <person name="Sibirny A.A."/>
            <person name="Slot J.C."/>
            <person name="Stielow J.B."/>
            <person name="Sun H."/>
            <person name="Kurtzman C.P."/>
            <person name="Blackwell M."/>
            <person name="Grigoriev I.V."/>
            <person name="Jeffries T.W."/>
        </authorList>
    </citation>
    <scope>NUCLEOTIDE SEQUENCE [LARGE SCALE GENOMIC DNA]</scope>
    <source>
        <strain evidence="5">DSM 1968</strain>
    </source>
</reference>
<evidence type="ECO:0000313" key="4">
    <source>
        <dbReference type="EMBL" id="ODV59905.1"/>
    </source>
</evidence>
<proteinExistence type="inferred from homology"/>
<evidence type="ECO:0000313" key="5">
    <source>
        <dbReference type="Proteomes" id="UP000095038"/>
    </source>
</evidence>
<feature type="region of interest" description="Disordered" evidence="3">
    <location>
        <begin position="165"/>
        <end position="214"/>
    </location>
</feature>
<dbReference type="GO" id="GO:0000463">
    <property type="term" value="P:maturation of LSU-rRNA from tricistronic rRNA transcript (SSU-rRNA, 5.8S rRNA, LSU-rRNA)"/>
    <property type="evidence" value="ECO:0007669"/>
    <property type="project" value="EnsemblFungi"/>
</dbReference>
<sequence>MVILKPLEVKNIDPTDYVEATTEQDSLIFADEKQQAKFELGVSMIIYSWNELDIAVENKWGGPNSEEKRDWVTAVVVDLFREKAVDNILIEDTLLYIMFDEFENQIENDSGLIITARILDIYRDCVNKEYKVVDKLYETWLKKQEERKEGKKKYKNVVINDDSSIEVEEEEEKEKETEENVMAENKSSLANKNEGPIVDDDGFELVQKKGKRRR</sequence>
<evidence type="ECO:0000256" key="2">
    <source>
        <dbReference type="ARBA" id="ARBA00022552"/>
    </source>
</evidence>
<dbReference type="FunCoup" id="A0A1D2VE53">
    <property type="interactions" value="176"/>
</dbReference>
<accession>A0A1D2VE53</accession>
<keyword evidence="5" id="KW-1185">Reference proteome</keyword>
<dbReference type="InterPro" id="IPR019398">
    <property type="entry name" value="Pre-rRNA_process_TSR2"/>
</dbReference>
<keyword evidence="2" id="KW-0698">rRNA processing</keyword>